<accession>A0A6B0RPB4</accession>
<dbReference type="Proteomes" id="UP000322234">
    <property type="component" value="Unassembled WGS sequence"/>
</dbReference>
<proteinExistence type="predicted"/>
<comment type="caution">
    <text evidence="1">The sequence shown here is derived from an EMBL/GenBank/DDBJ whole genome shotgun (WGS) entry which is preliminary data.</text>
</comment>
<keyword evidence="2" id="KW-1185">Reference proteome</keyword>
<name>A0A6B0RPB4_9CETA</name>
<organism evidence="1 2">
    <name type="scientific">Bos mutus</name>
    <name type="common">wild yak</name>
    <dbReference type="NCBI Taxonomy" id="72004"/>
    <lineage>
        <taxon>Eukaryota</taxon>
        <taxon>Metazoa</taxon>
        <taxon>Chordata</taxon>
        <taxon>Craniata</taxon>
        <taxon>Vertebrata</taxon>
        <taxon>Euteleostomi</taxon>
        <taxon>Mammalia</taxon>
        <taxon>Eutheria</taxon>
        <taxon>Laurasiatheria</taxon>
        <taxon>Artiodactyla</taxon>
        <taxon>Ruminantia</taxon>
        <taxon>Pecora</taxon>
        <taxon>Bovidae</taxon>
        <taxon>Bovinae</taxon>
        <taxon>Bos</taxon>
    </lineage>
</organism>
<dbReference type="AlphaFoldDB" id="A0A6B0RPB4"/>
<gene>
    <name evidence="1" type="ORF">E5288_WYG019921</name>
</gene>
<evidence type="ECO:0000313" key="2">
    <source>
        <dbReference type="Proteomes" id="UP000322234"/>
    </source>
</evidence>
<sequence>MKSLLPSDLDKDNKNTTILGKEQNQIQKDTWLSSFTLVLVFLECHRKQTQCGRLTPMAPEVRMLVPCTAH</sequence>
<evidence type="ECO:0000313" key="1">
    <source>
        <dbReference type="EMBL" id="MXQ91695.1"/>
    </source>
</evidence>
<protein>
    <submittedName>
        <fullName evidence="1">Uncharacterized protein</fullName>
    </submittedName>
</protein>
<reference evidence="1" key="1">
    <citation type="submission" date="2019-10" db="EMBL/GenBank/DDBJ databases">
        <title>The sequence and de novo assembly of the wild yak genome.</title>
        <authorList>
            <person name="Liu Y."/>
        </authorList>
    </citation>
    <scope>NUCLEOTIDE SEQUENCE [LARGE SCALE GENOMIC DNA]</scope>
    <source>
        <strain evidence="1">WY2019</strain>
    </source>
</reference>
<dbReference type="EMBL" id="VBQZ03000073">
    <property type="protein sequence ID" value="MXQ91695.1"/>
    <property type="molecule type" value="Genomic_DNA"/>
</dbReference>